<reference evidence="8" key="1">
    <citation type="submission" date="2020-04" db="EMBL/GenBank/DDBJ databases">
        <authorList>
            <person name="Zhang T."/>
        </authorList>
    </citation>
    <scope>NUCLEOTIDE SEQUENCE</scope>
    <source>
        <strain evidence="8">HKST-UBA12</strain>
    </source>
</reference>
<dbReference type="HAMAP" id="MF_00291_B">
    <property type="entry name" value="Ribosomal_uS2_B"/>
    <property type="match status" value="1"/>
</dbReference>
<dbReference type="NCBIfam" id="TIGR01011">
    <property type="entry name" value="rpsB_bact"/>
    <property type="match status" value="1"/>
</dbReference>
<dbReference type="Proteomes" id="UP000760819">
    <property type="component" value="Unassembled WGS sequence"/>
</dbReference>
<dbReference type="InterPro" id="IPR023591">
    <property type="entry name" value="Ribosomal_uS2_flav_dom_sf"/>
</dbReference>
<accession>A0A955I622</accession>
<feature type="compositionally biased region" description="Basic and acidic residues" evidence="7">
    <location>
        <begin position="266"/>
        <end position="282"/>
    </location>
</feature>
<dbReference type="InterPro" id="IPR018130">
    <property type="entry name" value="Ribosomal_uS2_CS"/>
</dbReference>
<sequence length="317" mass="34756">RWNPLMSKYIFTAKNGIHVIDVIQSRELLAKAVETLVQAAGQGDVIFVGTKRQAAQIVQQQAIAAGAHFVINRWPGGLLTNFKMAKKSFDRLLSLEKMFEEGVEGRTKYEIAKMKVEWERLNRLYGGVKHLEQKPAAVVVIDPRYERVAVRECRKVNVPVIALADTNCDPTMIDYIVPGNDDALRSIEMVVTLFADAVKAGNEGKGVQHEIKDYSTVEVKIIRKETESEEKAEIEVEAGAQPAPVERIKTPAPSVRRGKGGAGKGILERVKEQAEKPAAEKKVAKKAPAAKKATAKKTATKAKPAAKKAAKAKKTAK</sequence>
<proteinExistence type="inferred from homology"/>
<evidence type="ECO:0000256" key="2">
    <source>
        <dbReference type="ARBA" id="ARBA00022980"/>
    </source>
</evidence>
<dbReference type="InterPro" id="IPR005706">
    <property type="entry name" value="Ribosomal_uS2_bac/mit/plastid"/>
</dbReference>
<dbReference type="SUPFAM" id="SSF52313">
    <property type="entry name" value="Ribosomal protein S2"/>
    <property type="match status" value="1"/>
</dbReference>
<reference evidence="8" key="2">
    <citation type="journal article" date="2021" name="Microbiome">
        <title>Successional dynamics and alternative stable states in a saline activated sludge microbial community over 9 years.</title>
        <authorList>
            <person name="Wang Y."/>
            <person name="Ye J."/>
            <person name="Ju F."/>
            <person name="Liu L."/>
            <person name="Boyd J.A."/>
            <person name="Deng Y."/>
            <person name="Parks D.H."/>
            <person name="Jiang X."/>
            <person name="Yin X."/>
            <person name="Woodcroft B.J."/>
            <person name="Tyson G.W."/>
            <person name="Hugenholtz P."/>
            <person name="Polz M.F."/>
            <person name="Zhang T."/>
        </authorList>
    </citation>
    <scope>NUCLEOTIDE SEQUENCE</scope>
    <source>
        <strain evidence="8">HKST-UBA12</strain>
    </source>
</reference>
<name>A0A955I622_9BACT</name>
<evidence type="ECO:0000256" key="7">
    <source>
        <dbReference type="SAM" id="MobiDB-lite"/>
    </source>
</evidence>
<dbReference type="Gene3D" id="3.40.50.10490">
    <property type="entry name" value="Glucose-6-phosphate isomerase like protein, domain 1"/>
    <property type="match status" value="1"/>
</dbReference>
<dbReference type="EMBL" id="JAGQLI010000082">
    <property type="protein sequence ID" value="MCA9379106.1"/>
    <property type="molecule type" value="Genomic_DNA"/>
</dbReference>
<dbReference type="PANTHER" id="PTHR12534:SF0">
    <property type="entry name" value="SMALL RIBOSOMAL SUBUNIT PROTEIN US2M"/>
    <property type="match status" value="1"/>
</dbReference>
<evidence type="ECO:0000256" key="3">
    <source>
        <dbReference type="ARBA" id="ARBA00023274"/>
    </source>
</evidence>
<dbReference type="Pfam" id="PF00318">
    <property type="entry name" value="Ribosomal_S2"/>
    <property type="match status" value="1"/>
</dbReference>
<evidence type="ECO:0000256" key="5">
    <source>
        <dbReference type="ARBA" id="ARBA00035518"/>
    </source>
</evidence>
<dbReference type="PRINTS" id="PR00395">
    <property type="entry name" value="RIBOSOMALS2"/>
</dbReference>
<evidence type="ECO:0000256" key="6">
    <source>
        <dbReference type="RuleBase" id="RU003631"/>
    </source>
</evidence>
<evidence type="ECO:0000313" key="9">
    <source>
        <dbReference type="Proteomes" id="UP000760819"/>
    </source>
</evidence>
<comment type="similarity">
    <text evidence="1 6">Belongs to the universal ribosomal protein uS2 family.</text>
</comment>
<dbReference type="GO" id="GO:0022627">
    <property type="term" value="C:cytosolic small ribosomal subunit"/>
    <property type="evidence" value="ECO:0007669"/>
    <property type="project" value="TreeGrafter"/>
</dbReference>
<feature type="non-terminal residue" evidence="8">
    <location>
        <position position="1"/>
    </location>
</feature>
<dbReference type="GO" id="GO:0003735">
    <property type="term" value="F:structural constituent of ribosome"/>
    <property type="evidence" value="ECO:0007669"/>
    <property type="project" value="InterPro"/>
</dbReference>
<gene>
    <name evidence="8" type="primary">rpsB</name>
    <name evidence="8" type="ORF">KC640_01635</name>
</gene>
<feature type="region of interest" description="Disordered" evidence="7">
    <location>
        <begin position="250"/>
        <end position="317"/>
    </location>
</feature>
<comment type="caution">
    <text evidence="8">The sequence shown here is derived from an EMBL/GenBank/DDBJ whole genome shotgun (WGS) entry which is preliminary data.</text>
</comment>
<keyword evidence="2 6" id="KW-0689">Ribosomal protein</keyword>
<keyword evidence="3 6" id="KW-0687">Ribonucleoprotein</keyword>
<evidence type="ECO:0000256" key="4">
    <source>
        <dbReference type="ARBA" id="ARBA00035256"/>
    </source>
</evidence>
<evidence type="ECO:0000256" key="1">
    <source>
        <dbReference type="ARBA" id="ARBA00006242"/>
    </source>
</evidence>
<dbReference type="GO" id="GO:0006412">
    <property type="term" value="P:translation"/>
    <property type="evidence" value="ECO:0007669"/>
    <property type="project" value="InterPro"/>
</dbReference>
<dbReference type="CDD" id="cd01425">
    <property type="entry name" value="RPS2"/>
    <property type="match status" value="1"/>
</dbReference>
<dbReference type="PROSITE" id="PS00963">
    <property type="entry name" value="RIBOSOMAL_S2_2"/>
    <property type="match status" value="1"/>
</dbReference>
<evidence type="ECO:0000313" key="8">
    <source>
        <dbReference type="EMBL" id="MCA9379106.1"/>
    </source>
</evidence>
<dbReference type="Gene3D" id="1.10.287.610">
    <property type="entry name" value="Helix hairpin bin"/>
    <property type="match status" value="1"/>
</dbReference>
<dbReference type="PANTHER" id="PTHR12534">
    <property type="entry name" value="30S RIBOSOMAL PROTEIN S2 PROKARYOTIC AND ORGANELLAR"/>
    <property type="match status" value="1"/>
</dbReference>
<feature type="compositionally biased region" description="Basic residues" evidence="7">
    <location>
        <begin position="283"/>
        <end position="317"/>
    </location>
</feature>
<organism evidence="8 9">
    <name type="scientific">Candidatus Dojkabacteria bacterium</name>
    <dbReference type="NCBI Taxonomy" id="2099670"/>
    <lineage>
        <taxon>Bacteria</taxon>
        <taxon>Candidatus Dojkabacteria</taxon>
    </lineage>
</organism>
<protein>
    <recommendedName>
        <fullName evidence="4">Small ribosomal subunit protein uS2</fullName>
    </recommendedName>
    <alternativeName>
        <fullName evidence="5">30S ribosomal protein S2</fullName>
    </alternativeName>
</protein>
<dbReference type="AlphaFoldDB" id="A0A955I622"/>
<dbReference type="InterPro" id="IPR001865">
    <property type="entry name" value="Ribosomal_uS2"/>
</dbReference>